<name>A0A0V0YUB7_TRISP</name>
<keyword evidence="2" id="KW-1185">Reference proteome</keyword>
<dbReference type="AlphaFoldDB" id="A0A0V0YUB7"/>
<comment type="caution">
    <text evidence="1">The sequence shown here is derived from an EMBL/GenBank/DDBJ whole genome shotgun (WGS) entry which is preliminary data.</text>
</comment>
<organism evidence="1 2">
    <name type="scientific">Trichinella spiralis</name>
    <name type="common">Trichina worm</name>
    <dbReference type="NCBI Taxonomy" id="6334"/>
    <lineage>
        <taxon>Eukaryota</taxon>
        <taxon>Metazoa</taxon>
        <taxon>Ecdysozoa</taxon>
        <taxon>Nematoda</taxon>
        <taxon>Enoplea</taxon>
        <taxon>Dorylaimia</taxon>
        <taxon>Trichinellida</taxon>
        <taxon>Trichinellidae</taxon>
        <taxon>Trichinella</taxon>
    </lineage>
</organism>
<sequence length="40" mass="4531">MRYSCPGKYFINTKNSRIVEEKGKCHVTIESTIINTAAVK</sequence>
<evidence type="ECO:0000313" key="1">
    <source>
        <dbReference type="EMBL" id="KRY03386.1"/>
    </source>
</evidence>
<accession>A0A0V0YUB7</accession>
<dbReference type="EMBL" id="JYDH01005198">
    <property type="protein sequence ID" value="KRY03386.1"/>
    <property type="molecule type" value="Genomic_DNA"/>
</dbReference>
<reference evidence="1 2" key="1">
    <citation type="submission" date="2015-01" db="EMBL/GenBank/DDBJ databases">
        <title>Evolution of Trichinella species and genotypes.</title>
        <authorList>
            <person name="Korhonen P.K."/>
            <person name="Edoardo P."/>
            <person name="Giuseppe L.R."/>
            <person name="Gasser R.B."/>
        </authorList>
    </citation>
    <scope>NUCLEOTIDE SEQUENCE [LARGE SCALE GENOMIC DNA]</scope>
    <source>
        <strain evidence="1">ISS3</strain>
    </source>
</reference>
<proteinExistence type="predicted"/>
<gene>
    <name evidence="1" type="ORF">T01_7518</name>
</gene>
<dbReference type="Proteomes" id="UP000054776">
    <property type="component" value="Unassembled WGS sequence"/>
</dbReference>
<evidence type="ECO:0000313" key="2">
    <source>
        <dbReference type="Proteomes" id="UP000054776"/>
    </source>
</evidence>
<protein>
    <submittedName>
        <fullName evidence="1">Uncharacterized protein</fullName>
    </submittedName>
</protein>
<dbReference type="InParanoid" id="A0A0V0YUB7"/>